<dbReference type="Gene3D" id="1.10.10.60">
    <property type="entry name" value="Homeodomain-like"/>
    <property type="match status" value="1"/>
</dbReference>
<dbReference type="SUPFAM" id="SSF46689">
    <property type="entry name" value="Homeodomain-like"/>
    <property type="match status" value="1"/>
</dbReference>
<reference evidence="1" key="1">
    <citation type="submission" date="2019-12" db="EMBL/GenBank/DDBJ databases">
        <title>Actinomadura physcomitrii sp. nov., a novel actinomycete isolated from moss [Physcomitrium sphaericum (Ludw) Fuernr].</title>
        <authorList>
            <person name="Zhuang X."/>
        </authorList>
    </citation>
    <scope>NUCLEOTIDE SEQUENCE [LARGE SCALE GENOMIC DNA]</scope>
    <source>
        <strain evidence="1">LD22</strain>
    </source>
</reference>
<gene>
    <name evidence="1" type="ORF">F8568_028210</name>
</gene>
<dbReference type="EMBL" id="WBMS02000025">
    <property type="protein sequence ID" value="MWA04194.1"/>
    <property type="molecule type" value="Genomic_DNA"/>
</dbReference>
<keyword evidence="2" id="KW-1185">Reference proteome</keyword>
<protein>
    <submittedName>
        <fullName evidence="1">Uncharacterized protein</fullName>
    </submittedName>
</protein>
<evidence type="ECO:0000313" key="2">
    <source>
        <dbReference type="Proteomes" id="UP000462055"/>
    </source>
</evidence>
<name>A0A6I4MJ50_9ACTN</name>
<organism evidence="1 2">
    <name type="scientific">Actinomadura physcomitrii</name>
    <dbReference type="NCBI Taxonomy" id="2650748"/>
    <lineage>
        <taxon>Bacteria</taxon>
        <taxon>Bacillati</taxon>
        <taxon>Actinomycetota</taxon>
        <taxon>Actinomycetes</taxon>
        <taxon>Streptosporangiales</taxon>
        <taxon>Thermomonosporaceae</taxon>
        <taxon>Actinomadura</taxon>
    </lineage>
</organism>
<accession>A0A6I4MJ50</accession>
<dbReference type="Proteomes" id="UP000462055">
    <property type="component" value="Unassembled WGS sequence"/>
</dbReference>
<dbReference type="AlphaFoldDB" id="A0A6I4MJ50"/>
<proteinExistence type="predicted"/>
<comment type="caution">
    <text evidence="1">The sequence shown here is derived from an EMBL/GenBank/DDBJ whole genome shotgun (WGS) entry which is preliminary data.</text>
</comment>
<evidence type="ECO:0000313" key="1">
    <source>
        <dbReference type="EMBL" id="MWA04194.1"/>
    </source>
</evidence>
<dbReference type="InterPro" id="IPR009057">
    <property type="entry name" value="Homeodomain-like_sf"/>
</dbReference>
<sequence length="119" mass="13685">MAGPMPDEIREKLKPKAIELRRQGRTYDEIAESLNISKSTCSLWLRELPRPARRRHAPERIEAMRRNYWQPFHLAREQQRKEVKLGAMLGQEAAVALLSERSDAAAERIRGGAHPDEMG</sequence>
<dbReference type="Pfam" id="PF13384">
    <property type="entry name" value="HTH_23"/>
    <property type="match status" value="1"/>
</dbReference>